<organism evidence="3 4">
    <name type="scientific">Paspalum notatum var. saurae</name>
    <dbReference type="NCBI Taxonomy" id="547442"/>
    <lineage>
        <taxon>Eukaryota</taxon>
        <taxon>Viridiplantae</taxon>
        <taxon>Streptophyta</taxon>
        <taxon>Embryophyta</taxon>
        <taxon>Tracheophyta</taxon>
        <taxon>Spermatophyta</taxon>
        <taxon>Magnoliopsida</taxon>
        <taxon>Liliopsida</taxon>
        <taxon>Poales</taxon>
        <taxon>Poaceae</taxon>
        <taxon>PACMAD clade</taxon>
        <taxon>Panicoideae</taxon>
        <taxon>Andropogonodae</taxon>
        <taxon>Paspaleae</taxon>
        <taxon>Paspalinae</taxon>
        <taxon>Paspalum</taxon>
    </lineage>
</organism>
<dbReference type="Pfam" id="PF03478">
    <property type="entry name" value="Beta-prop_KIB1-4"/>
    <property type="match status" value="1"/>
</dbReference>
<evidence type="ECO:0008006" key="5">
    <source>
        <dbReference type="Google" id="ProtNLM"/>
    </source>
</evidence>
<feature type="domain" description="KIB1-4 beta-propeller" evidence="2">
    <location>
        <begin position="76"/>
        <end position="360"/>
    </location>
</feature>
<evidence type="ECO:0000313" key="3">
    <source>
        <dbReference type="EMBL" id="WVZ88240.1"/>
    </source>
</evidence>
<dbReference type="Pfam" id="PF00646">
    <property type="entry name" value="F-box"/>
    <property type="match status" value="1"/>
</dbReference>
<sequence length="439" mass="48596">MSRARRPPPWSDLPSELLGLVFLRLPKRADRAFFTAVCRTWCAAARQCRLPLPSPVPWLVVPGGSAISLGHGGGTVQLPDGVCYHHATSGECLVFSRDDDSCFLMNPFTKATIPLPSLRSYNPYEEPVQVAEDDMALGLDNVMQNTWMDIKDTGKVSVRSLTLCSTRLVAAIVTVGVSCTIALCRPGAAAWSVSAHDQTRCLSQMVFLHGKIFTLENAHDLIAIDIVDDHDSDEPRMSRMERLIAGASSRLQRYPCSVHHLLESHGTLLMVRRNLFQETRHDDGSSGVARNKFEMFNADFECHLWAEARTLQNYQALFLGPGCSRAVQVSPYDISRDCIFFLDYFNWPFFRLVGSCGVYDMKDEKVHSPLPMVSWNAGTFPATWFFSQDAGQTNKAQTVGEHVQETVEPEEEGPLALEVGGTFSAGDISVNSETPVMTS</sequence>
<dbReference type="SUPFAM" id="SSF81383">
    <property type="entry name" value="F-box domain"/>
    <property type="match status" value="1"/>
</dbReference>
<feature type="domain" description="F-box" evidence="1">
    <location>
        <begin position="10"/>
        <end position="50"/>
    </location>
</feature>
<dbReference type="Gene3D" id="1.20.1280.50">
    <property type="match status" value="1"/>
</dbReference>
<dbReference type="InterPro" id="IPR005174">
    <property type="entry name" value="KIB1-4_b-propeller"/>
</dbReference>
<accession>A0AAQ3X7Q1</accession>
<protein>
    <recommendedName>
        <fullName evidence="5">DUF295 domain-containing protein</fullName>
    </recommendedName>
</protein>
<dbReference type="InterPro" id="IPR036047">
    <property type="entry name" value="F-box-like_dom_sf"/>
</dbReference>
<keyword evidence="4" id="KW-1185">Reference proteome</keyword>
<dbReference type="PANTHER" id="PTHR33110">
    <property type="entry name" value="F-BOX/KELCH-REPEAT PROTEIN-RELATED"/>
    <property type="match status" value="1"/>
</dbReference>
<proteinExistence type="predicted"/>
<dbReference type="EMBL" id="CP144752">
    <property type="protein sequence ID" value="WVZ88240.1"/>
    <property type="molecule type" value="Genomic_DNA"/>
</dbReference>
<evidence type="ECO:0000259" key="1">
    <source>
        <dbReference type="Pfam" id="PF00646"/>
    </source>
</evidence>
<name>A0AAQ3X7Q1_PASNO</name>
<dbReference type="Proteomes" id="UP001341281">
    <property type="component" value="Chromosome 08"/>
</dbReference>
<gene>
    <name evidence="3" type="ORF">U9M48_034783</name>
</gene>
<reference evidence="3 4" key="1">
    <citation type="submission" date="2024-02" db="EMBL/GenBank/DDBJ databases">
        <title>High-quality chromosome-scale genome assembly of Pensacola bahiagrass (Paspalum notatum Flugge var. saurae).</title>
        <authorList>
            <person name="Vega J.M."/>
            <person name="Podio M."/>
            <person name="Orjuela J."/>
            <person name="Siena L.A."/>
            <person name="Pessino S.C."/>
            <person name="Combes M.C."/>
            <person name="Mariac C."/>
            <person name="Albertini E."/>
            <person name="Pupilli F."/>
            <person name="Ortiz J.P.A."/>
            <person name="Leblanc O."/>
        </authorList>
    </citation>
    <scope>NUCLEOTIDE SEQUENCE [LARGE SCALE GENOMIC DNA]</scope>
    <source>
        <strain evidence="3">R1</strain>
        <tissue evidence="3">Leaf</tissue>
    </source>
</reference>
<dbReference type="AlphaFoldDB" id="A0AAQ3X7Q1"/>
<evidence type="ECO:0000259" key="2">
    <source>
        <dbReference type="Pfam" id="PF03478"/>
    </source>
</evidence>
<dbReference type="PANTHER" id="PTHR33110:SF43">
    <property type="entry name" value="F-BOX DOMAIN-CONTAINING PROTEIN"/>
    <property type="match status" value="1"/>
</dbReference>
<dbReference type="InterPro" id="IPR001810">
    <property type="entry name" value="F-box_dom"/>
</dbReference>
<evidence type="ECO:0000313" key="4">
    <source>
        <dbReference type="Proteomes" id="UP001341281"/>
    </source>
</evidence>